<sequence length="89" mass="9246">MDPDQATRKLPGFHGAISGGLPAADTVQPAEPTPPSALPVEPHLRTSKITDKSAVTGTPGGEETSVGYAVEYKRDTAVRLRAGFGLTEC</sequence>
<comment type="caution">
    <text evidence="2">The sequence shown here is derived from an EMBL/GenBank/DDBJ whole genome shotgun (WGS) entry which is preliminary data.</text>
</comment>
<proteinExistence type="predicted"/>
<evidence type="ECO:0000313" key="3">
    <source>
        <dbReference type="Proteomes" id="UP001152622"/>
    </source>
</evidence>
<accession>A0A9Q1IHX7</accession>
<organism evidence="2 3">
    <name type="scientific">Synaphobranchus kaupii</name>
    <name type="common">Kaup's arrowtooth eel</name>
    <dbReference type="NCBI Taxonomy" id="118154"/>
    <lineage>
        <taxon>Eukaryota</taxon>
        <taxon>Metazoa</taxon>
        <taxon>Chordata</taxon>
        <taxon>Craniata</taxon>
        <taxon>Vertebrata</taxon>
        <taxon>Euteleostomi</taxon>
        <taxon>Actinopterygii</taxon>
        <taxon>Neopterygii</taxon>
        <taxon>Teleostei</taxon>
        <taxon>Anguilliformes</taxon>
        <taxon>Synaphobranchidae</taxon>
        <taxon>Synaphobranchus</taxon>
    </lineage>
</organism>
<evidence type="ECO:0000256" key="1">
    <source>
        <dbReference type="SAM" id="MobiDB-lite"/>
    </source>
</evidence>
<feature type="compositionally biased region" description="Basic and acidic residues" evidence="1">
    <location>
        <begin position="42"/>
        <end position="51"/>
    </location>
</feature>
<protein>
    <submittedName>
        <fullName evidence="2">Uncharacterized protein</fullName>
    </submittedName>
</protein>
<dbReference type="EMBL" id="JAINUF010000016">
    <property type="protein sequence ID" value="KAJ8340154.1"/>
    <property type="molecule type" value="Genomic_DNA"/>
</dbReference>
<dbReference type="AlphaFoldDB" id="A0A9Q1IHX7"/>
<evidence type="ECO:0000313" key="2">
    <source>
        <dbReference type="EMBL" id="KAJ8340154.1"/>
    </source>
</evidence>
<gene>
    <name evidence="2" type="ORF">SKAU_G00347870</name>
</gene>
<feature type="region of interest" description="Disordered" evidence="1">
    <location>
        <begin position="1"/>
        <end position="64"/>
    </location>
</feature>
<reference evidence="2" key="1">
    <citation type="journal article" date="2023" name="Science">
        <title>Genome structures resolve the early diversification of teleost fishes.</title>
        <authorList>
            <person name="Parey E."/>
            <person name="Louis A."/>
            <person name="Montfort J."/>
            <person name="Bouchez O."/>
            <person name="Roques C."/>
            <person name="Iampietro C."/>
            <person name="Lluch J."/>
            <person name="Castinel A."/>
            <person name="Donnadieu C."/>
            <person name="Desvignes T."/>
            <person name="Floi Bucao C."/>
            <person name="Jouanno E."/>
            <person name="Wen M."/>
            <person name="Mejri S."/>
            <person name="Dirks R."/>
            <person name="Jansen H."/>
            <person name="Henkel C."/>
            <person name="Chen W.J."/>
            <person name="Zahm M."/>
            <person name="Cabau C."/>
            <person name="Klopp C."/>
            <person name="Thompson A.W."/>
            <person name="Robinson-Rechavi M."/>
            <person name="Braasch I."/>
            <person name="Lecointre G."/>
            <person name="Bobe J."/>
            <person name="Postlethwait J.H."/>
            <person name="Berthelot C."/>
            <person name="Roest Crollius H."/>
            <person name="Guiguen Y."/>
        </authorList>
    </citation>
    <scope>NUCLEOTIDE SEQUENCE</scope>
    <source>
        <strain evidence="2">WJC10195</strain>
    </source>
</reference>
<keyword evidence="3" id="KW-1185">Reference proteome</keyword>
<name>A0A9Q1IHX7_SYNKA</name>
<dbReference type="Proteomes" id="UP001152622">
    <property type="component" value="Chromosome 16"/>
</dbReference>